<dbReference type="Proteomes" id="UP000703661">
    <property type="component" value="Unassembled WGS sequence"/>
</dbReference>
<dbReference type="EMBL" id="JAAAID010000324">
    <property type="protein sequence ID" value="KAG0018921.1"/>
    <property type="molecule type" value="Genomic_DNA"/>
</dbReference>
<gene>
    <name evidence="1" type="ORF">BGZ80_006549</name>
</gene>
<dbReference type="OrthoDB" id="2399666at2759"/>
<protein>
    <submittedName>
        <fullName evidence="1">Uncharacterized protein</fullName>
    </submittedName>
</protein>
<organism evidence="1 2">
    <name type="scientific">Entomortierella chlamydospora</name>
    <dbReference type="NCBI Taxonomy" id="101097"/>
    <lineage>
        <taxon>Eukaryota</taxon>
        <taxon>Fungi</taxon>
        <taxon>Fungi incertae sedis</taxon>
        <taxon>Mucoromycota</taxon>
        <taxon>Mortierellomycotina</taxon>
        <taxon>Mortierellomycetes</taxon>
        <taxon>Mortierellales</taxon>
        <taxon>Mortierellaceae</taxon>
        <taxon>Entomortierella</taxon>
    </lineage>
</organism>
<dbReference type="AlphaFoldDB" id="A0A9P6MZS5"/>
<evidence type="ECO:0000313" key="1">
    <source>
        <dbReference type="EMBL" id="KAG0018921.1"/>
    </source>
</evidence>
<reference evidence="1" key="1">
    <citation type="journal article" date="2020" name="Fungal Divers.">
        <title>Resolving the Mortierellaceae phylogeny through synthesis of multi-gene phylogenetics and phylogenomics.</title>
        <authorList>
            <person name="Vandepol N."/>
            <person name="Liber J."/>
            <person name="Desiro A."/>
            <person name="Na H."/>
            <person name="Kennedy M."/>
            <person name="Barry K."/>
            <person name="Grigoriev I.V."/>
            <person name="Miller A.N."/>
            <person name="O'Donnell K."/>
            <person name="Stajich J.E."/>
            <person name="Bonito G."/>
        </authorList>
    </citation>
    <scope>NUCLEOTIDE SEQUENCE</scope>
    <source>
        <strain evidence="1">NRRL 2769</strain>
    </source>
</reference>
<accession>A0A9P6MZS5</accession>
<comment type="caution">
    <text evidence="1">The sequence shown here is derived from an EMBL/GenBank/DDBJ whole genome shotgun (WGS) entry which is preliminary data.</text>
</comment>
<keyword evidence="2" id="KW-1185">Reference proteome</keyword>
<sequence length="83" mass="9075">MTVSESIILNIASNGSAVTAPTSTQQSPRRLHEMQMAELQAPHIVESALDFDSQPASSMDLFGDMEPHLKLNKVKKAALRSRL</sequence>
<name>A0A9P6MZS5_9FUNG</name>
<proteinExistence type="predicted"/>
<evidence type="ECO:0000313" key="2">
    <source>
        <dbReference type="Proteomes" id="UP000703661"/>
    </source>
</evidence>